<comment type="caution">
    <text evidence="2">The sequence shown here is derived from an EMBL/GenBank/DDBJ whole genome shotgun (WGS) entry which is preliminary data.</text>
</comment>
<protein>
    <recommendedName>
        <fullName evidence="1">Aminoglycoside phosphotransferase domain-containing protein</fullName>
    </recommendedName>
</protein>
<proteinExistence type="predicted"/>
<dbReference type="Pfam" id="PF01636">
    <property type="entry name" value="APH"/>
    <property type="match status" value="1"/>
</dbReference>
<evidence type="ECO:0000259" key="1">
    <source>
        <dbReference type="Pfam" id="PF01636"/>
    </source>
</evidence>
<sequence>MTLLCHWRLKIAELSKSQVLKFAQGFDGELNSIEPLKIEASGRIYFRVQSKENSYVVSFDDRPINGQLVFAQRANELALSNVKVPKIFELNSDNYLTIQEDLGDHALIAEKDFYKNHKLVLLSLELLNTLHQSKHTDLHSTFWMGLESHAKKFSKIFCKEFLKIKMFDEYEDFFIDMRPAIMDQQWTNCHFDFERRNIHVLDNGDLALIDFQDMCFGPIGIDLAGILIDHYTPCDVDTLKDFCNIFSELSIYKLTPEEVYCATLWGGLQRNLRIMGTLTELYLKSDRSFRLKDLPQIVSNTAILSNELQQTCLTNFLQDTVSKALKKELSIL</sequence>
<accession>A0A368BQ47</accession>
<name>A0A368BQ47_9GAMM</name>
<evidence type="ECO:0000313" key="3">
    <source>
        <dbReference type="Proteomes" id="UP000253032"/>
    </source>
</evidence>
<dbReference type="SUPFAM" id="SSF56112">
    <property type="entry name" value="Protein kinase-like (PK-like)"/>
    <property type="match status" value="1"/>
</dbReference>
<feature type="domain" description="Aminoglycoside phosphotransferase" evidence="1">
    <location>
        <begin position="33"/>
        <end position="229"/>
    </location>
</feature>
<dbReference type="AlphaFoldDB" id="A0A368BQ47"/>
<reference evidence="2 3" key="1">
    <citation type="journal article" date="2018" name="Microbiome">
        <title>Fine metagenomic profile of the Mediterranean stratified and mixed water columns revealed by assembly and recruitment.</title>
        <authorList>
            <person name="Haro-Moreno J.M."/>
            <person name="Lopez-Perez M."/>
            <person name="De La Torre J.R."/>
            <person name="Picazo A."/>
            <person name="Camacho A."/>
            <person name="Rodriguez-Valera F."/>
        </authorList>
    </citation>
    <scope>NUCLEOTIDE SEQUENCE [LARGE SCALE GENOMIC DNA]</scope>
    <source>
        <strain evidence="2">MED-G84</strain>
    </source>
</reference>
<organism evidence="2 3">
    <name type="scientific">SAR86 cluster bacterium</name>
    <dbReference type="NCBI Taxonomy" id="2030880"/>
    <lineage>
        <taxon>Bacteria</taxon>
        <taxon>Pseudomonadati</taxon>
        <taxon>Pseudomonadota</taxon>
        <taxon>Gammaproteobacteria</taxon>
        <taxon>SAR86 cluster</taxon>
    </lineage>
</organism>
<dbReference type="InterPro" id="IPR002575">
    <property type="entry name" value="Aminoglycoside_PTrfase"/>
</dbReference>
<evidence type="ECO:0000313" key="2">
    <source>
        <dbReference type="EMBL" id="RCL39448.1"/>
    </source>
</evidence>
<dbReference type="InterPro" id="IPR011009">
    <property type="entry name" value="Kinase-like_dom_sf"/>
</dbReference>
<dbReference type="Gene3D" id="3.90.1200.10">
    <property type="match status" value="1"/>
</dbReference>
<dbReference type="Gene3D" id="3.30.200.20">
    <property type="entry name" value="Phosphorylase Kinase, domain 1"/>
    <property type="match status" value="1"/>
</dbReference>
<gene>
    <name evidence="2" type="ORF">DBW98_00965</name>
</gene>
<dbReference type="Proteomes" id="UP000253032">
    <property type="component" value="Unassembled WGS sequence"/>
</dbReference>
<dbReference type="EMBL" id="QOPC01000003">
    <property type="protein sequence ID" value="RCL39448.1"/>
    <property type="molecule type" value="Genomic_DNA"/>
</dbReference>